<organism evidence="8 9">
    <name type="scientific">Odoribacter splanchnicus</name>
    <dbReference type="NCBI Taxonomy" id="28118"/>
    <lineage>
        <taxon>Bacteria</taxon>
        <taxon>Pseudomonadati</taxon>
        <taxon>Bacteroidota</taxon>
        <taxon>Bacteroidia</taxon>
        <taxon>Bacteroidales</taxon>
        <taxon>Odoribacteraceae</taxon>
        <taxon>Odoribacter</taxon>
    </lineage>
</organism>
<feature type="domain" description="RNA polymerase sigma factor 70 region 4 type 2" evidence="6">
    <location>
        <begin position="121"/>
        <end position="172"/>
    </location>
</feature>
<dbReference type="InterPro" id="IPR014284">
    <property type="entry name" value="RNA_pol_sigma-70_dom"/>
</dbReference>
<accession>A0A412TRZ8</accession>
<dbReference type="InterPro" id="IPR039425">
    <property type="entry name" value="RNA_pol_sigma-70-like"/>
</dbReference>
<dbReference type="SUPFAM" id="SSF88659">
    <property type="entry name" value="Sigma3 and sigma4 domains of RNA polymerase sigma factors"/>
    <property type="match status" value="1"/>
</dbReference>
<dbReference type="AlphaFoldDB" id="A0A412TRZ8"/>
<dbReference type="EMBL" id="QRYC01000010">
    <property type="protein sequence ID" value="RGU56400.1"/>
    <property type="molecule type" value="Genomic_DNA"/>
</dbReference>
<evidence type="ECO:0000259" key="5">
    <source>
        <dbReference type="Pfam" id="PF04542"/>
    </source>
</evidence>
<dbReference type="InterPro" id="IPR013324">
    <property type="entry name" value="RNA_pol_sigma_r3/r4-like"/>
</dbReference>
<evidence type="ECO:0000313" key="7">
    <source>
        <dbReference type="EMBL" id="MDB9224085.1"/>
    </source>
</evidence>
<sequence>MGISDLELVDAIRKGEIIAFQELYKRYADLMYRNILVRVNSSFDADDIFQDFFIKLWEKRANFKIESNVKVYLLVALKHHILNTIKERQIRLKYQEASGQALIEEDDYTWVKIVSEDLSVRMREVVDTFPPRLKNIYILSRERHLSVKEIAEKLAVSEQTVKNQLTELLKRLRKEMNNKNFIFWFSIFS</sequence>
<reference evidence="7" key="2">
    <citation type="submission" date="2023-01" db="EMBL/GenBank/DDBJ databases">
        <title>Human gut microbiome strain richness.</title>
        <authorList>
            <person name="Chen-Liaw A."/>
        </authorList>
    </citation>
    <scope>NUCLEOTIDE SEQUENCE</scope>
    <source>
        <strain evidence="7">RTP21484st1_B7_RTP21484_190118</strain>
    </source>
</reference>
<proteinExistence type="inferred from homology"/>
<dbReference type="GO" id="GO:0003677">
    <property type="term" value="F:DNA binding"/>
    <property type="evidence" value="ECO:0007669"/>
    <property type="project" value="InterPro"/>
</dbReference>
<dbReference type="InterPro" id="IPR013249">
    <property type="entry name" value="RNA_pol_sigma70_r4_t2"/>
</dbReference>
<evidence type="ECO:0000313" key="9">
    <source>
        <dbReference type="Proteomes" id="UP000284243"/>
    </source>
</evidence>
<gene>
    <name evidence="8" type="ORF">DWW57_09080</name>
    <name evidence="7" type="ORF">PN645_13850</name>
</gene>
<evidence type="ECO:0000256" key="3">
    <source>
        <dbReference type="ARBA" id="ARBA00023082"/>
    </source>
</evidence>
<dbReference type="Pfam" id="PF04542">
    <property type="entry name" value="Sigma70_r2"/>
    <property type="match status" value="1"/>
</dbReference>
<evidence type="ECO:0000259" key="6">
    <source>
        <dbReference type="Pfam" id="PF08281"/>
    </source>
</evidence>
<dbReference type="SUPFAM" id="SSF88946">
    <property type="entry name" value="Sigma2 domain of RNA polymerase sigma factors"/>
    <property type="match status" value="1"/>
</dbReference>
<dbReference type="GO" id="GO:0006352">
    <property type="term" value="P:DNA-templated transcription initiation"/>
    <property type="evidence" value="ECO:0007669"/>
    <property type="project" value="InterPro"/>
</dbReference>
<dbReference type="EMBL" id="JAQMRD010000019">
    <property type="protein sequence ID" value="MDB9224085.1"/>
    <property type="molecule type" value="Genomic_DNA"/>
</dbReference>
<evidence type="ECO:0000256" key="2">
    <source>
        <dbReference type="ARBA" id="ARBA00023015"/>
    </source>
</evidence>
<dbReference type="InterPro" id="IPR007627">
    <property type="entry name" value="RNA_pol_sigma70_r2"/>
</dbReference>
<dbReference type="Gene3D" id="1.10.1740.10">
    <property type="match status" value="1"/>
</dbReference>
<reference evidence="8 9" key="1">
    <citation type="submission" date="2018-08" db="EMBL/GenBank/DDBJ databases">
        <title>A genome reference for cultivated species of the human gut microbiota.</title>
        <authorList>
            <person name="Zou Y."/>
            <person name="Xue W."/>
            <person name="Luo G."/>
        </authorList>
    </citation>
    <scope>NUCLEOTIDE SEQUENCE [LARGE SCALE GENOMIC DNA]</scope>
    <source>
        <strain evidence="8 9">AF16-14</strain>
    </source>
</reference>
<dbReference type="Proteomes" id="UP000284243">
    <property type="component" value="Unassembled WGS sequence"/>
</dbReference>
<dbReference type="Pfam" id="PF08281">
    <property type="entry name" value="Sigma70_r4_2"/>
    <property type="match status" value="1"/>
</dbReference>
<name>A0A412TRZ8_9BACT</name>
<evidence type="ECO:0000256" key="4">
    <source>
        <dbReference type="ARBA" id="ARBA00023163"/>
    </source>
</evidence>
<dbReference type="Proteomes" id="UP001212263">
    <property type="component" value="Unassembled WGS sequence"/>
</dbReference>
<evidence type="ECO:0000256" key="1">
    <source>
        <dbReference type="ARBA" id="ARBA00010641"/>
    </source>
</evidence>
<dbReference type="RefSeq" id="WP_087383010.1">
    <property type="nucleotide sequence ID" value="NZ_CABJFF010000012.1"/>
</dbReference>
<dbReference type="PANTHER" id="PTHR43133:SF46">
    <property type="entry name" value="RNA POLYMERASE SIGMA-70 FACTOR ECF SUBFAMILY"/>
    <property type="match status" value="1"/>
</dbReference>
<dbReference type="NCBIfam" id="TIGR02937">
    <property type="entry name" value="sigma70-ECF"/>
    <property type="match status" value="1"/>
</dbReference>
<dbReference type="GO" id="GO:0016987">
    <property type="term" value="F:sigma factor activity"/>
    <property type="evidence" value="ECO:0007669"/>
    <property type="project" value="UniProtKB-KW"/>
</dbReference>
<keyword evidence="3" id="KW-0731">Sigma factor</keyword>
<dbReference type="Gene3D" id="1.10.10.10">
    <property type="entry name" value="Winged helix-like DNA-binding domain superfamily/Winged helix DNA-binding domain"/>
    <property type="match status" value="1"/>
</dbReference>
<feature type="domain" description="RNA polymerase sigma-70 region 2" evidence="5">
    <location>
        <begin position="23"/>
        <end position="89"/>
    </location>
</feature>
<dbReference type="InterPro" id="IPR036388">
    <property type="entry name" value="WH-like_DNA-bd_sf"/>
</dbReference>
<comment type="similarity">
    <text evidence="1">Belongs to the sigma-70 factor family. ECF subfamily.</text>
</comment>
<dbReference type="InterPro" id="IPR013325">
    <property type="entry name" value="RNA_pol_sigma_r2"/>
</dbReference>
<keyword evidence="2" id="KW-0805">Transcription regulation</keyword>
<evidence type="ECO:0000313" key="8">
    <source>
        <dbReference type="EMBL" id="RGU56400.1"/>
    </source>
</evidence>
<comment type="caution">
    <text evidence="8">The sequence shown here is derived from an EMBL/GenBank/DDBJ whole genome shotgun (WGS) entry which is preliminary data.</text>
</comment>
<dbReference type="PANTHER" id="PTHR43133">
    <property type="entry name" value="RNA POLYMERASE ECF-TYPE SIGMA FACTO"/>
    <property type="match status" value="1"/>
</dbReference>
<keyword evidence="4" id="KW-0804">Transcription</keyword>
<protein>
    <submittedName>
        <fullName evidence="8">Sigma-70 family RNA polymerase sigma factor</fullName>
    </submittedName>
</protein>